<reference evidence="1 2" key="1">
    <citation type="submission" date="2017-04" db="EMBL/GenBank/DDBJ databases">
        <title>Presence of VIM-2 positive Pseudomonas species in chickens and their surrounding environment.</title>
        <authorList>
            <person name="Zhang R."/>
        </authorList>
    </citation>
    <scope>NUCLEOTIDE SEQUENCE [LARGE SCALE GENOMIC DNA]</scope>
    <source>
        <strain evidence="1 2">DZ-C18</strain>
    </source>
</reference>
<organism evidence="1 2">
    <name type="scientific">Pseudomonas putida</name>
    <name type="common">Arthrobacter siderocapsulatus</name>
    <dbReference type="NCBI Taxonomy" id="303"/>
    <lineage>
        <taxon>Bacteria</taxon>
        <taxon>Pseudomonadati</taxon>
        <taxon>Pseudomonadota</taxon>
        <taxon>Gammaproteobacteria</taxon>
        <taxon>Pseudomonadales</taxon>
        <taxon>Pseudomonadaceae</taxon>
        <taxon>Pseudomonas</taxon>
    </lineage>
</organism>
<gene>
    <name evidence="1" type="ORF">B7H17_06730</name>
</gene>
<comment type="caution">
    <text evidence="1">The sequence shown here is derived from an EMBL/GenBank/DDBJ whole genome shotgun (WGS) entry which is preliminary data.</text>
</comment>
<dbReference type="Proteomes" id="UP000193675">
    <property type="component" value="Unassembled WGS sequence"/>
</dbReference>
<evidence type="ECO:0000313" key="2">
    <source>
        <dbReference type="Proteomes" id="UP000193675"/>
    </source>
</evidence>
<proteinExistence type="predicted"/>
<dbReference type="AlphaFoldDB" id="A0A1X0ZTK4"/>
<evidence type="ECO:0000313" key="1">
    <source>
        <dbReference type="EMBL" id="ORL66023.1"/>
    </source>
</evidence>
<accession>A0A1X0ZTK4</accession>
<dbReference type="OrthoDB" id="6762574at2"/>
<dbReference type="RefSeq" id="WP_084852243.1">
    <property type="nucleotide sequence ID" value="NZ_CP143525.1"/>
</dbReference>
<name>A0A1X0ZTK4_PSEPU</name>
<protein>
    <submittedName>
        <fullName evidence="1">Uncharacterized protein</fullName>
    </submittedName>
</protein>
<sequence>MNRPPFTLGRLVFLRSDVREFVGIVKRLYRGLDTLNTQNPDLLKERFAKLALYSGMHELFACLGRGPVPAAGSITRADIQLLFAYQLHLDADIPLVDAWLRAGRARLRGLSFDQYTVERQQEDRLKGQCEIADQQGDTETGLPGVNWHEEQARFFRLGAPAYDLCVRQDGRAFNWACFTAMYDAIRGSRLERSIVDPEELYPAGSEEAIDNFLSKTLIPQSWVPLSQHIQNGLTVSDHEVVWLFEKSGRCIGRAIRHTTHGGFLPRLFLTEEEVAEGLSFVVRGAYIQGGSSLLDPLIQPAKGDDAVYRLKPGIRNPGAVFDPRKEVMVPTEDLELLPHLYAGYRTMVQPYLGTKQDIWAIDGKAIKVRADGKLTSTYYETTPWLNESDMPSLFPDFRPGPAVNDRDRFAFAHDVSNKVFVPPKALDFQDRATSVLARKEQSAHELLHKLAENGELLMICRNELLPYQHAAIANILIAEMLPAASSAQTQRLESVSDRILKRYPALSVFPPLALIGAICVHCKGITFDDDYLATLTLSDVLIGLIMLGAGFQGAGPFRFFKAGPAKIAVAQWWANEIELDGIHDAAATLESYSDALVAQQSRITLVKAALDLDADRRRAAFNHGYVYVGSELPRAKPRGLMQNFGTLEG</sequence>
<dbReference type="EMBL" id="NBWC01000008">
    <property type="protein sequence ID" value="ORL66023.1"/>
    <property type="molecule type" value="Genomic_DNA"/>
</dbReference>